<proteinExistence type="predicted"/>
<dbReference type="Gramene" id="Bo28145s010.1">
    <property type="protein sequence ID" value="Bo28145s010.1"/>
    <property type="gene ID" value="Bo28145s010"/>
</dbReference>
<dbReference type="Proteomes" id="UP000032141">
    <property type="component" value="Unassembled WGS sequence"/>
</dbReference>
<dbReference type="AlphaFoldDB" id="A0A0D3AH71"/>
<reference evidence="2" key="1">
    <citation type="journal article" date="2014" name="Genome Biol.">
        <title>Transcriptome and methylome profiling reveals relics of genome dominance in the mesopolyploid Brassica oleracea.</title>
        <authorList>
            <person name="Parkin I.A."/>
            <person name="Koh C."/>
            <person name="Tang H."/>
            <person name="Robinson S.J."/>
            <person name="Kagale S."/>
            <person name="Clarke W.E."/>
            <person name="Town C.D."/>
            <person name="Nixon J."/>
            <person name="Krishnakumar V."/>
            <person name="Bidwell S.L."/>
            <person name="Denoeud F."/>
            <person name="Belcram H."/>
            <person name="Links M.G."/>
            <person name="Just J."/>
            <person name="Clarke C."/>
            <person name="Bender T."/>
            <person name="Huebert T."/>
            <person name="Mason A.S."/>
            <person name="Pires J.C."/>
            <person name="Barker G."/>
            <person name="Moore J."/>
            <person name="Walley P.G."/>
            <person name="Manoli S."/>
            <person name="Batley J."/>
            <person name="Edwards D."/>
            <person name="Nelson M.N."/>
            <person name="Wang X."/>
            <person name="Paterson A.H."/>
            <person name="King G."/>
            <person name="Bancroft I."/>
            <person name="Chalhoub B."/>
            <person name="Sharpe A.G."/>
        </authorList>
    </citation>
    <scope>NUCLEOTIDE SEQUENCE [LARGE SCALE GENOMIC DNA]</scope>
    <source>
        <strain evidence="2">cv. TO1000</strain>
    </source>
</reference>
<organism evidence="2 3">
    <name type="scientific">Brassica oleracea var. oleracea</name>
    <dbReference type="NCBI Taxonomy" id="109376"/>
    <lineage>
        <taxon>Eukaryota</taxon>
        <taxon>Viridiplantae</taxon>
        <taxon>Streptophyta</taxon>
        <taxon>Embryophyta</taxon>
        <taxon>Tracheophyta</taxon>
        <taxon>Spermatophyta</taxon>
        <taxon>Magnoliopsida</taxon>
        <taxon>eudicotyledons</taxon>
        <taxon>Gunneridae</taxon>
        <taxon>Pentapetalae</taxon>
        <taxon>rosids</taxon>
        <taxon>malvids</taxon>
        <taxon>Brassicales</taxon>
        <taxon>Brassicaceae</taxon>
        <taxon>Brassiceae</taxon>
        <taxon>Brassica</taxon>
    </lineage>
</organism>
<keyword evidence="3" id="KW-1185">Reference proteome</keyword>
<reference evidence="2" key="2">
    <citation type="submission" date="2015-06" db="UniProtKB">
        <authorList>
            <consortium name="EnsemblPlants"/>
        </authorList>
    </citation>
    <scope>IDENTIFICATION</scope>
</reference>
<keyword evidence="1" id="KW-1133">Transmembrane helix</keyword>
<keyword evidence="1" id="KW-0472">Membrane</keyword>
<dbReference type="EnsemblPlants" id="Bo28145s010.1">
    <property type="protein sequence ID" value="Bo28145s010.1"/>
    <property type="gene ID" value="Bo28145s010"/>
</dbReference>
<evidence type="ECO:0000313" key="3">
    <source>
        <dbReference type="Proteomes" id="UP000032141"/>
    </source>
</evidence>
<name>A0A0D3AH71_BRAOL</name>
<feature type="transmembrane region" description="Helical" evidence="1">
    <location>
        <begin position="20"/>
        <end position="39"/>
    </location>
</feature>
<sequence length="68" mass="8332">MHHRAVKVMKQGVIQGNYVLVRLILIQNQSLLVLILWTWKMMRWRCYLKRGLDWLTLGERRLKEKLEK</sequence>
<accession>A0A0D3AH71</accession>
<evidence type="ECO:0000313" key="2">
    <source>
        <dbReference type="EnsemblPlants" id="Bo28145s010.1"/>
    </source>
</evidence>
<keyword evidence="1" id="KW-0812">Transmembrane</keyword>
<dbReference type="HOGENOM" id="CLU_2852811_0_0_1"/>
<evidence type="ECO:0000256" key="1">
    <source>
        <dbReference type="SAM" id="Phobius"/>
    </source>
</evidence>
<protein>
    <submittedName>
        <fullName evidence="2">Uncharacterized protein</fullName>
    </submittedName>
</protein>